<dbReference type="PhylomeDB" id="A0A0G4GBP8"/>
<dbReference type="EMBL" id="CDMZ01001059">
    <property type="protein sequence ID" value="CEM26445.1"/>
    <property type="molecule type" value="Genomic_DNA"/>
</dbReference>
<gene>
    <name evidence="1" type="ORF">Cvel_4466</name>
</gene>
<dbReference type="AlphaFoldDB" id="A0A0G4GBP8"/>
<accession>A0A0G4GBP8</accession>
<evidence type="ECO:0000313" key="1">
    <source>
        <dbReference type="EMBL" id="CEM26445.1"/>
    </source>
</evidence>
<reference evidence="1" key="1">
    <citation type="submission" date="2014-11" db="EMBL/GenBank/DDBJ databases">
        <authorList>
            <person name="Otto D Thomas"/>
            <person name="Naeem Raeece"/>
        </authorList>
    </citation>
    <scope>NUCLEOTIDE SEQUENCE</scope>
</reference>
<dbReference type="VEuPathDB" id="CryptoDB:Cvel_4466"/>
<protein>
    <submittedName>
        <fullName evidence="1">Uncharacterized protein</fullName>
    </submittedName>
</protein>
<sequence length="196" mass="21334">MLTYVLQNSRRSVEGCKLSAGMVKVMVEDRRANREWGRLGRGATGGLKEVTQGVDGRTGWLSTPASLEWALVSGSSRLTIVFGCGKGNKLLPMRIVKTSISENAPQNREPLTMGTLCFAERVVAAYRGQRVCGFPRSQPLIPITLKFGPVIGHHLRGEITLQTAGPTIIGGTDCGRIFCFDYLLSEPVIMLVLDVQ</sequence>
<name>A0A0G4GBP8_9ALVE</name>
<proteinExistence type="predicted"/>
<organism evidence="1">
    <name type="scientific">Chromera velia CCMP2878</name>
    <dbReference type="NCBI Taxonomy" id="1169474"/>
    <lineage>
        <taxon>Eukaryota</taxon>
        <taxon>Sar</taxon>
        <taxon>Alveolata</taxon>
        <taxon>Colpodellida</taxon>
        <taxon>Chromeraceae</taxon>
        <taxon>Chromera</taxon>
    </lineage>
</organism>